<name>Q6N7H0_RHOPA</name>
<evidence type="ECO:0000313" key="3">
    <source>
        <dbReference type="EMBL" id="WCL92449.1"/>
    </source>
</evidence>
<dbReference type="Pfam" id="PF04471">
    <property type="entry name" value="Mrr_cat"/>
    <property type="match status" value="1"/>
</dbReference>
<keyword evidence="3" id="KW-0378">Hydrolase</keyword>
<dbReference type="EMBL" id="BX572600">
    <property type="protein sequence ID" value="CAE27728.1"/>
    <property type="molecule type" value="Genomic_DNA"/>
</dbReference>
<keyword evidence="3" id="KW-0255">Endonuclease</keyword>
<keyword evidence="3" id="KW-0540">Nuclease</keyword>
<dbReference type="GO" id="GO:0009307">
    <property type="term" value="P:DNA restriction-modification system"/>
    <property type="evidence" value="ECO:0007669"/>
    <property type="project" value="InterPro"/>
</dbReference>
<dbReference type="Proteomes" id="UP000001426">
    <property type="component" value="Chromosome"/>
</dbReference>
<sequence length="328" mass="37335">MPTNARERYSVAAVLVAELFMRMGYRVRREVRVSGLSVDMIVERDGLKSPVEIKMRTTALSLREISEIIVRLSVLGHDGGYVAPIICVIGSVSPAARDYAKEHAGIRVWDFDELRDRARPYDDLYERLGNIRQSAGPNPKEKRARGEEDVKEASVLIDKLVSHESHGGLSAQEYERLCLEVIAFLFDPHLYGFEKQSETSDGANRYDFICRIKPGDPFWDAVRMDFKTRSILFECKNYSDPITADQIYSTERYLFSRALRTVCFLISRLNSSDGAKRAAQGAMRESGKLILLVCNADLVRMLKVKAQNESPTTILDEMIWDFIIRLPR</sequence>
<feature type="domain" description="Restriction endonuclease type IV Mrr" evidence="1">
    <location>
        <begin position="15"/>
        <end position="116"/>
    </location>
</feature>
<organism evidence="2">
    <name type="scientific">Rhodopseudomonas palustris (strain ATCC BAA-98 / CGA009)</name>
    <dbReference type="NCBI Taxonomy" id="258594"/>
    <lineage>
        <taxon>Bacteria</taxon>
        <taxon>Pseudomonadati</taxon>
        <taxon>Pseudomonadota</taxon>
        <taxon>Alphaproteobacteria</taxon>
        <taxon>Hyphomicrobiales</taxon>
        <taxon>Nitrobacteraceae</taxon>
        <taxon>Rhodopseudomonas</taxon>
    </lineage>
</organism>
<dbReference type="GO" id="GO:0003677">
    <property type="term" value="F:DNA binding"/>
    <property type="evidence" value="ECO:0007669"/>
    <property type="project" value="InterPro"/>
</dbReference>
<dbReference type="KEGG" id="rpa:TX73_011830"/>
<dbReference type="SUPFAM" id="SSF52980">
    <property type="entry name" value="Restriction endonuclease-like"/>
    <property type="match status" value="1"/>
</dbReference>
<dbReference type="EMBL" id="CP116810">
    <property type="protein sequence ID" value="WCL92449.1"/>
    <property type="molecule type" value="Genomic_DNA"/>
</dbReference>
<evidence type="ECO:0000313" key="4">
    <source>
        <dbReference type="Proteomes" id="UP000001426"/>
    </source>
</evidence>
<gene>
    <name evidence="2" type="ordered locus">RPA2287</name>
    <name evidence="3" type="ORF">TX73_011830</name>
</gene>
<evidence type="ECO:0000259" key="1">
    <source>
        <dbReference type="Pfam" id="PF04471"/>
    </source>
</evidence>
<dbReference type="STRING" id="258594.RPA2287"/>
<dbReference type="InterPro" id="IPR011335">
    <property type="entry name" value="Restrct_endonuc-II-like"/>
</dbReference>
<proteinExistence type="predicted"/>
<dbReference type="AlphaFoldDB" id="Q6N7H0"/>
<reference evidence="3" key="3">
    <citation type="submission" date="2022-12" db="EMBL/GenBank/DDBJ databases">
        <title>Complete genome sequence of Rhodopseudomonas palustris CGA0092 and corrections to the R. palustris CGA009 genome sequence.</title>
        <authorList>
            <person name="Mazny B.R."/>
            <person name="Sheff O.F."/>
            <person name="LaSarre B."/>
            <person name="McKinlay A."/>
            <person name="McKinlay J.B."/>
        </authorList>
    </citation>
    <scope>NUCLEOTIDE SEQUENCE</scope>
    <source>
        <strain evidence="3">CGA009</strain>
    </source>
</reference>
<keyword evidence="4" id="KW-1185">Reference proteome</keyword>
<dbReference type="eggNOG" id="COG1787">
    <property type="taxonomic scope" value="Bacteria"/>
</dbReference>
<reference evidence="2 4" key="2">
    <citation type="journal article" date="2004" name="Nat. Biotechnol.">
        <title>Complete genome sequence of the metabolically versatile photosynthetic bacterium Rhodopseudomonas palustris.</title>
        <authorList>
            <person name="Larimer F.W."/>
            <person name="Chain P."/>
            <person name="Hauser L."/>
            <person name="Lamerdin J."/>
            <person name="Malfatti S."/>
            <person name="Do L."/>
            <person name="Land M.L."/>
            <person name="Pelletier D.A."/>
            <person name="Beatty J.T."/>
            <person name="Lang A.S."/>
            <person name="Tabita F.R."/>
            <person name="Gibson J.L."/>
            <person name="Hanson T.E."/>
            <person name="Bobst C."/>
            <person name="Torres J.L."/>
            <person name="Peres C."/>
            <person name="Harrison F.H."/>
            <person name="Gibson J."/>
            <person name="Harwood C.S."/>
        </authorList>
    </citation>
    <scope>NUCLEOTIDE SEQUENCE [LARGE SCALE GENOMIC DNA]</scope>
    <source>
        <strain evidence="4">ATCC BAA-98 / CGA009</strain>
        <strain evidence="2">CGA009</strain>
    </source>
</reference>
<dbReference type="RefSeq" id="WP_011157840.1">
    <property type="nucleotide sequence ID" value="NZ_CP116810.1"/>
</dbReference>
<dbReference type="HOGENOM" id="CLU_064930_0_0_5"/>
<dbReference type="GeneID" id="66893345"/>
<dbReference type="InterPro" id="IPR007560">
    <property type="entry name" value="Restrct_endonuc_IV_Mrr"/>
</dbReference>
<protein>
    <submittedName>
        <fullName evidence="3">Restriction endonuclease</fullName>
    </submittedName>
</protein>
<evidence type="ECO:0000313" key="2">
    <source>
        <dbReference type="EMBL" id="CAE27728.1"/>
    </source>
</evidence>
<accession>Q6N7H0</accession>
<dbReference type="GO" id="GO:0004519">
    <property type="term" value="F:endonuclease activity"/>
    <property type="evidence" value="ECO:0007669"/>
    <property type="project" value="UniProtKB-KW"/>
</dbReference>
<reference evidence="3" key="1">
    <citation type="submission" date="2003-07" db="EMBL/GenBank/DDBJ databases">
        <authorList>
            <consortium name="Rhodopseudomonas genome consortium"/>
            <person name="Larimer F."/>
            <person name="Harwood C."/>
        </authorList>
    </citation>
    <scope>NUCLEOTIDE SEQUENCE</scope>
    <source>
        <strain evidence="3">CGA009</strain>
    </source>
</reference>